<comment type="caution">
    <text evidence="1">The sequence shown here is derived from an EMBL/GenBank/DDBJ whole genome shotgun (WGS) entry which is preliminary data.</text>
</comment>
<protein>
    <submittedName>
        <fullName evidence="1">Uncharacterized protein</fullName>
    </submittedName>
</protein>
<accession>A0A7W6HND6</accession>
<name>A0A7W6HND6_9HYPH</name>
<gene>
    <name evidence="1" type="ORF">GGQ71_002336</name>
</gene>
<dbReference type="EMBL" id="JACIED010000003">
    <property type="protein sequence ID" value="MBB4008056.1"/>
    <property type="molecule type" value="Genomic_DNA"/>
</dbReference>
<evidence type="ECO:0000313" key="2">
    <source>
        <dbReference type="Proteomes" id="UP000544107"/>
    </source>
</evidence>
<proteinExistence type="predicted"/>
<reference evidence="1 2" key="1">
    <citation type="submission" date="2020-08" db="EMBL/GenBank/DDBJ databases">
        <title>Genomic Encyclopedia of Type Strains, Phase IV (KMG-IV): sequencing the most valuable type-strain genomes for metagenomic binning, comparative biology and taxonomic classification.</title>
        <authorList>
            <person name="Goeker M."/>
        </authorList>
    </citation>
    <scope>NUCLEOTIDE SEQUENCE [LARGE SCALE GENOMIC DNA]</scope>
    <source>
        <strain evidence="1 2">DSM 100021</strain>
    </source>
</reference>
<dbReference type="AlphaFoldDB" id="A0A7W6HND6"/>
<evidence type="ECO:0000313" key="1">
    <source>
        <dbReference type="EMBL" id="MBB4008056.1"/>
    </source>
</evidence>
<organism evidence="1 2">
    <name type="scientific">Allorhizobium taibaishanense</name>
    <dbReference type="NCBI Taxonomy" id="887144"/>
    <lineage>
        <taxon>Bacteria</taxon>
        <taxon>Pseudomonadati</taxon>
        <taxon>Pseudomonadota</taxon>
        <taxon>Alphaproteobacteria</taxon>
        <taxon>Hyphomicrobiales</taxon>
        <taxon>Rhizobiaceae</taxon>
        <taxon>Rhizobium/Agrobacterium group</taxon>
        <taxon>Allorhizobium</taxon>
    </lineage>
</organism>
<dbReference type="Proteomes" id="UP000544107">
    <property type="component" value="Unassembled WGS sequence"/>
</dbReference>
<sequence length="48" mass="5115">MNTTIKTGRIVAIKRAAGRLAEDVTRICDAVVALDPGKHNWLAPGNPC</sequence>